<accession>A0ACB8R035</accession>
<organism evidence="1 2">
    <name type="scientific">Auriscalpium vulgare</name>
    <dbReference type="NCBI Taxonomy" id="40419"/>
    <lineage>
        <taxon>Eukaryota</taxon>
        <taxon>Fungi</taxon>
        <taxon>Dikarya</taxon>
        <taxon>Basidiomycota</taxon>
        <taxon>Agaricomycotina</taxon>
        <taxon>Agaricomycetes</taxon>
        <taxon>Russulales</taxon>
        <taxon>Auriscalpiaceae</taxon>
        <taxon>Auriscalpium</taxon>
    </lineage>
</organism>
<dbReference type="Proteomes" id="UP000814033">
    <property type="component" value="Unassembled WGS sequence"/>
</dbReference>
<evidence type="ECO:0000313" key="2">
    <source>
        <dbReference type="Proteomes" id="UP000814033"/>
    </source>
</evidence>
<feature type="non-terminal residue" evidence="1">
    <location>
        <position position="1"/>
    </location>
</feature>
<name>A0ACB8R035_9AGAM</name>
<proteinExistence type="predicted"/>
<dbReference type="EMBL" id="MU277155">
    <property type="protein sequence ID" value="KAI0037272.1"/>
    <property type="molecule type" value="Genomic_DNA"/>
</dbReference>
<evidence type="ECO:0000313" key="1">
    <source>
        <dbReference type="EMBL" id="KAI0037272.1"/>
    </source>
</evidence>
<protein>
    <submittedName>
        <fullName evidence="1">Uncharacterized protein</fullName>
    </submittedName>
</protein>
<keyword evidence="2" id="KW-1185">Reference proteome</keyword>
<comment type="caution">
    <text evidence="1">The sequence shown here is derived from an EMBL/GenBank/DDBJ whole genome shotgun (WGS) entry which is preliminary data.</text>
</comment>
<reference evidence="1" key="1">
    <citation type="submission" date="2021-02" db="EMBL/GenBank/DDBJ databases">
        <authorList>
            <consortium name="DOE Joint Genome Institute"/>
            <person name="Ahrendt S."/>
            <person name="Looney B.P."/>
            <person name="Miyauchi S."/>
            <person name="Morin E."/>
            <person name="Drula E."/>
            <person name="Courty P.E."/>
            <person name="Chicoki N."/>
            <person name="Fauchery L."/>
            <person name="Kohler A."/>
            <person name="Kuo A."/>
            <person name="Labutti K."/>
            <person name="Pangilinan J."/>
            <person name="Lipzen A."/>
            <person name="Riley R."/>
            <person name="Andreopoulos W."/>
            <person name="He G."/>
            <person name="Johnson J."/>
            <person name="Barry K.W."/>
            <person name="Grigoriev I.V."/>
            <person name="Nagy L."/>
            <person name="Hibbett D."/>
            <person name="Henrissat B."/>
            <person name="Matheny P.B."/>
            <person name="Labbe J."/>
            <person name="Martin F."/>
        </authorList>
    </citation>
    <scope>NUCLEOTIDE SEQUENCE</scope>
    <source>
        <strain evidence="1">FP105234-sp</strain>
    </source>
</reference>
<reference evidence="1" key="2">
    <citation type="journal article" date="2022" name="New Phytol.">
        <title>Evolutionary transition to the ectomycorrhizal habit in the genomes of a hyperdiverse lineage of mushroom-forming fungi.</title>
        <authorList>
            <person name="Looney B."/>
            <person name="Miyauchi S."/>
            <person name="Morin E."/>
            <person name="Drula E."/>
            <person name="Courty P.E."/>
            <person name="Kohler A."/>
            <person name="Kuo A."/>
            <person name="LaButti K."/>
            <person name="Pangilinan J."/>
            <person name="Lipzen A."/>
            <person name="Riley R."/>
            <person name="Andreopoulos W."/>
            <person name="He G."/>
            <person name="Johnson J."/>
            <person name="Nolan M."/>
            <person name="Tritt A."/>
            <person name="Barry K.W."/>
            <person name="Grigoriev I.V."/>
            <person name="Nagy L.G."/>
            <person name="Hibbett D."/>
            <person name="Henrissat B."/>
            <person name="Matheny P.B."/>
            <person name="Labbe J."/>
            <person name="Martin F.M."/>
        </authorList>
    </citation>
    <scope>NUCLEOTIDE SEQUENCE</scope>
    <source>
        <strain evidence="1">FP105234-sp</strain>
    </source>
</reference>
<sequence>KGIIGTVTSLGASSAASGLLGKLFGGSSSSSSAAPAQSSAAPSRRDATPEQVLASLLLASRSFDELD</sequence>
<gene>
    <name evidence="1" type="ORF">FA95DRAFT_1614415</name>
</gene>